<reference evidence="2" key="1">
    <citation type="journal article" date="2012" name="Nat. Biotechnol.">
        <title>Reference genome sequence of the model plant Setaria.</title>
        <authorList>
            <person name="Bennetzen J.L."/>
            <person name="Schmutz J."/>
            <person name="Wang H."/>
            <person name="Percifield R."/>
            <person name="Hawkins J."/>
            <person name="Pontaroli A.C."/>
            <person name="Estep M."/>
            <person name="Feng L."/>
            <person name="Vaughn J.N."/>
            <person name="Grimwood J."/>
            <person name="Jenkins J."/>
            <person name="Barry K."/>
            <person name="Lindquist E."/>
            <person name="Hellsten U."/>
            <person name="Deshpande S."/>
            <person name="Wang X."/>
            <person name="Wu X."/>
            <person name="Mitros T."/>
            <person name="Triplett J."/>
            <person name="Yang X."/>
            <person name="Ye C.Y."/>
            <person name="Mauro-Herrera M."/>
            <person name="Wang L."/>
            <person name="Li P."/>
            <person name="Sharma M."/>
            <person name="Sharma R."/>
            <person name="Ronald P.C."/>
            <person name="Panaud O."/>
            <person name="Kellogg E.A."/>
            <person name="Brutnell T.P."/>
            <person name="Doust A.N."/>
            <person name="Tuskan G.A."/>
            <person name="Rokhsar D."/>
            <person name="Devos K.M."/>
        </authorList>
    </citation>
    <scope>NUCLEOTIDE SEQUENCE [LARGE SCALE GENOMIC DNA]</scope>
    <source>
        <strain evidence="2">cv. Yugu1</strain>
    </source>
</reference>
<dbReference type="Proteomes" id="UP000004995">
    <property type="component" value="Unassembled WGS sequence"/>
</dbReference>
<dbReference type="Gramene" id="KQK91584">
    <property type="protein sequence ID" value="KQK91584"/>
    <property type="gene ID" value="SETIT_038132mg"/>
</dbReference>
<evidence type="ECO:0000313" key="2">
    <source>
        <dbReference type="Proteomes" id="UP000004995"/>
    </source>
</evidence>
<evidence type="ECO:0000313" key="1">
    <source>
        <dbReference type="EnsemblPlants" id="KQK91584"/>
    </source>
</evidence>
<sequence length="110" mass="12720">MRYIGCRTSRTVATNSRRPFLDQQATAQIRYKKRILIDKHLYVVCSRIRKPGLIKRASKQLGKLKKNTNNESIVNCANNDSSAHKEWGVNKAGVKTVRCKHRDLLHRTEM</sequence>
<protein>
    <submittedName>
        <fullName evidence="1">Uncharacterized protein</fullName>
    </submittedName>
</protein>
<name>K4AGX5_SETIT</name>
<keyword evidence="2" id="KW-1185">Reference proteome</keyword>
<proteinExistence type="predicted"/>
<dbReference type="EnsemblPlants" id="KQK91584">
    <property type="protein sequence ID" value="KQK91584"/>
    <property type="gene ID" value="SETIT_038132mg"/>
</dbReference>
<dbReference type="AlphaFoldDB" id="K4AGX5"/>
<accession>K4AGX5</accession>
<reference evidence="1" key="2">
    <citation type="submission" date="2018-08" db="UniProtKB">
        <authorList>
            <consortium name="EnsemblPlants"/>
        </authorList>
    </citation>
    <scope>IDENTIFICATION</scope>
    <source>
        <strain evidence="1">Yugu1</strain>
    </source>
</reference>
<dbReference type="EMBL" id="AGNK02006049">
    <property type="status" value="NOT_ANNOTATED_CDS"/>
    <property type="molecule type" value="Genomic_DNA"/>
</dbReference>
<dbReference type="HOGENOM" id="CLU_2175451_0_0_1"/>
<organism evidence="1 2">
    <name type="scientific">Setaria italica</name>
    <name type="common">Foxtail millet</name>
    <name type="synonym">Panicum italicum</name>
    <dbReference type="NCBI Taxonomy" id="4555"/>
    <lineage>
        <taxon>Eukaryota</taxon>
        <taxon>Viridiplantae</taxon>
        <taxon>Streptophyta</taxon>
        <taxon>Embryophyta</taxon>
        <taxon>Tracheophyta</taxon>
        <taxon>Spermatophyta</taxon>
        <taxon>Magnoliopsida</taxon>
        <taxon>Liliopsida</taxon>
        <taxon>Poales</taxon>
        <taxon>Poaceae</taxon>
        <taxon>PACMAD clade</taxon>
        <taxon>Panicoideae</taxon>
        <taxon>Panicodae</taxon>
        <taxon>Paniceae</taxon>
        <taxon>Cenchrinae</taxon>
        <taxon>Setaria</taxon>
    </lineage>
</organism>
<dbReference type="InParanoid" id="K4AGX5"/>